<sequence length="85" mass="9476">MAKAFLVLTKIHRAKATVQKNISKDYRLRMKEASSQRLAANSFLQSHASYKTQVASCKLQVASCKLQVVGSWQNSSGQFYKATAH</sequence>
<protein>
    <submittedName>
        <fullName evidence="1">Uncharacterized protein</fullName>
    </submittedName>
</protein>
<evidence type="ECO:0000313" key="1">
    <source>
        <dbReference type="EMBL" id="KJF45564.1"/>
    </source>
</evidence>
<comment type="caution">
    <text evidence="1">The sequence shown here is derived from an EMBL/GenBank/DDBJ whole genome shotgun (WGS) entry which is preliminary data.</text>
</comment>
<dbReference type="Proteomes" id="UP000032544">
    <property type="component" value="Unassembled WGS sequence"/>
</dbReference>
<proteinExistence type="predicted"/>
<dbReference type="AlphaFoldDB" id="A0A0D8JFN8"/>
<organism evidence="1 2">
    <name type="scientific">Draconibacterium sediminis</name>
    <dbReference type="NCBI Taxonomy" id="1544798"/>
    <lineage>
        <taxon>Bacteria</taxon>
        <taxon>Pseudomonadati</taxon>
        <taxon>Bacteroidota</taxon>
        <taxon>Bacteroidia</taxon>
        <taxon>Marinilabiliales</taxon>
        <taxon>Prolixibacteraceae</taxon>
        <taxon>Draconibacterium</taxon>
    </lineage>
</organism>
<dbReference type="EMBL" id="JRHC01000001">
    <property type="protein sequence ID" value="KJF45564.1"/>
    <property type="molecule type" value="Genomic_DNA"/>
</dbReference>
<evidence type="ECO:0000313" key="2">
    <source>
        <dbReference type="Proteomes" id="UP000032544"/>
    </source>
</evidence>
<reference evidence="1 2" key="1">
    <citation type="submission" date="2014-09" db="EMBL/GenBank/DDBJ databases">
        <title>Draft Genome Sequence of Draconibacterium sp. JN14CK-3.</title>
        <authorList>
            <person name="Dong C."/>
            <person name="Lai Q."/>
            <person name="Shao Z."/>
        </authorList>
    </citation>
    <scope>NUCLEOTIDE SEQUENCE [LARGE SCALE GENOMIC DNA]</scope>
    <source>
        <strain evidence="1 2">JN14CK-3</strain>
    </source>
</reference>
<gene>
    <name evidence="1" type="ORF">LH29_09495</name>
</gene>
<keyword evidence="2" id="KW-1185">Reference proteome</keyword>
<name>A0A0D8JFN8_9BACT</name>
<accession>A0A0D8JFN8</accession>